<proteinExistence type="predicted"/>
<organism evidence="1">
    <name type="scientific">Anguilla anguilla</name>
    <name type="common">European freshwater eel</name>
    <name type="synonym">Muraena anguilla</name>
    <dbReference type="NCBI Taxonomy" id="7936"/>
    <lineage>
        <taxon>Eukaryota</taxon>
        <taxon>Metazoa</taxon>
        <taxon>Chordata</taxon>
        <taxon>Craniata</taxon>
        <taxon>Vertebrata</taxon>
        <taxon>Euteleostomi</taxon>
        <taxon>Actinopterygii</taxon>
        <taxon>Neopterygii</taxon>
        <taxon>Teleostei</taxon>
        <taxon>Anguilliformes</taxon>
        <taxon>Anguillidae</taxon>
        <taxon>Anguilla</taxon>
    </lineage>
</organism>
<evidence type="ECO:0000313" key="1">
    <source>
        <dbReference type="EMBL" id="JAH41829.1"/>
    </source>
</evidence>
<reference evidence="1" key="2">
    <citation type="journal article" date="2015" name="Fish Shellfish Immunol.">
        <title>Early steps in the European eel (Anguilla anguilla)-Vibrio vulnificus interaction in the gills: Role of the RtxA13 toxin.</title>
        <authorList>
            <person name="Callol A."/>
            <person name="Pajuelo D."/>
            <person name="Ebbesson L."/>
            <person name="Teles M."/>
            <person name="MacKenzie S."/>
            <person name="Amaro C."/>
        </authorList>
    </citation>
    <scope>NUCLEOTIDE SEQUENCE</scope>
</reference>
<dbReference type="AlphaFoldDB" id="A0A0E9SKD7"/>
<reference evidence="1" key="1">
    <citation type="submission" date="2014-11" db="EMBL/GenBank/DDBJ databases">
        <authorList>
            <person name="Amaro Gonzalez C."/>
        </authorList>
    </citation>
    <scope>NUCLEOTIDE SEQUENCE</scope>
</reference>
<accession>A0A0E9SKD7</accession>
<protein>
    <submittedName>
        <fullName evidence="1">Uncharacterized protein</fullName>
    </submittedName>
</protein>
<dbReference type="EMBL" id="GBXM01066748">
    <property type="protein sequence ID" value="JAH41829.1"/>
    <property type="molecule type" value="Transcribed_RNA"/>
</dbReference>
<name>A0A0E9SKD7_ANGAN</name>
<sequence length="20" mass="2299">MTVLAVVMNFLSVSWKFINV</sequence>